<dbReference type="Proteomes" id="UP001148312">
    <property type="component" value="Unassembled WGS sequence"/>
</dbReference>
<dbReference type="EMBL" id="JAPWDQ010000008">
    <property type="protein sequence ID" value="KAJ5482952.1"/>
    <property type="molecule type" value="Genomic_DNA"/>
</dbReference>
<sequence length="250" mass="28640">MDRQLTKSVSTLKINLTAAQRVLSSSELLSRILFWDAPSHKAELWEYDWIFPRDRFIKYALVNSIWFHEAMRFVWWNGLSVAKLGALDSMAPLRRALYLKYVVQVNFHNDSRGQFASVQNRIWRGLRFPALRVATLHVRPAQRLLSLPEIRAPNLEKLTLKVVAASNLQDPIALCDERTRQRLTARIAKMFPHLRKMTIMLPRGTTLKPSDVQHLQESLPGVDISIGSAELEYEHRGNELSLACASGVSR</sequence>
<evidence type="ECO:0000313" key="1">
    <source>
        <dbReference type="EMBL" id="KAJ5482952.1"/>
    </source>
</evidence>
<reference evidence="1" key="1">
    <citation type="submission" date="2022-12" db="EMBL/GenBank/DDBJ databases">
        <authorList>
            <person name="Petersen C."/>
        </authorList>
    </citation>
    <scope>NUCLEOTIDE SEQUENCE</scope>
    <source>
        <strain evidence="1">IBT 30728</strain>
    </source>
</reference>
<organism evidence="1 2">
    <name type="scientific">Penicillium diatomitis</name>
    <dbReference type="NCBI Taxonomy" id="2819901"/>
    <lineage>
        <taxon>Eukaryota</taxon>
        <taxon>Fungi</taxon>
        <taxon>Dikarya</taxon>
        <taxon>Ascomycota</taxon>
        <taxon>Pezizomycotina</taxon>
        <taxon>Eurotiomycetes</taxon>
        <taxon>Eurotiomycetidae</taxon>
        <taxon>Eurotiales</taxon>
        <taxon>Aspergillaceae</taxon>
        <taxon>Penicillium</taxon>
    </lineage>
</organism>
<accession>A0A9W9X2W8</accession>
<protein>
    <submittedName>
        <fullName evidence="1">Protein VAC14</fullName>
    </submittedName>
</protein>
<gene>
    <name evidence="1" type="ORF">N7539_006398</name>
</gene>
<dbReference type="AlphaFoldDB" id="A0A9W9X2W8"/>
<keyword evidence="2" id="KW-1185">Reference proteome</keyword>
<evidence type="ECO:0000313" key="2">
    <source>
        <dbReference type="Proteomes" id="UP001148312"/>
    </source>
</evidence>
<name>A0A9W9X2W8_9EURO</name>
<dbReference type="RefSeq" id="XP_056788924.1">
    <property type="nucleotide sequence ID" value="XM_056936000.1"/>
</dbReference>
<comment type="caution">
    <text evidence="1">The sequence shown here is derived from an EMBL/GenBank/DDBJ whole genome shotgun (WGS) entry which is preliminary data.</text>
</comment>
<proteinExistence type="predicted"/>
<reference evidence="1" key="2">
    <citation type="journal article" date="2023" name="IMA Fungus">
        <title>Comparative genomic study of the Penicillium genus elucidates a diverse pangenome and 15 lateral gene transfer events.</title>
        <authorList>
            <person name="Petersen C."/>
            <person name="Sorensen T."/>
            <person name="Nielsen M.R."/>
            <person name="Sondergaard T.E."/>
            <person name="Sorensen J.L."/>
            <person name="Fitzpatrick D.A."/>
            <person name="Frisvad J.C."/>
            <person name="Nielsen K.L."/>
        </authorList>
    </citation>
    <scope>NUCLEOTIDE SEQUENCE</scope>
    <source>
        <strain evidence="1">IBT 30728</strain>
    </source>
</reference>
<dbReference type="GeneID" id="81626249"/>